<proteinExistence type="predicted"/>
<accession>A0AAV7NDN1</accession>
<protein>
    <submittedName>
        <fullName evidence="1">Uncharacterized protein</fullName>
    </submittedName>
</protein>
<dbReference type="Proteomes" id="UP001066276">
    <property type="component" value="Chromosome 8"/>
</dbReference>
<organism evidence="1 2">
    <name type="scientific">Pleurodeles waltl</name>
    <name type="common">Iberian ribbed newt</name>
    <dbReference type="NCBI Taxonomy" id="8319"/>
    <lineage>
        <taxon>Eukaryota</taxon>
        <taxon>Metazoa</taxon>
        <taxon>Chordata</taxon>
        <taxon>Craniata</taxon>
        <taxon>Vertebrata</taxon>
        <taxon>Euteleostomi</taxon>
        <taxon>Amphibia</taxon>
        <taxon>Batrachia</taxon>
        <taxon>Caudata</taxon>
        <taxon>Salamandroidea</taxon>
        <taxon>Salamandridae</taxon>
        <taxon>Pleurodelinae</taxon>
        <taxon>Pleurodeles</taxon>
    </lineage>
</organism>
<dbReference type="AlphaFoldDB" id="A0AAV7NDN1"/>
<name>A0AAV7NDN1_PLEWA</name>
<gene>
    <name evidence="1" type="ORF">NDU88_001050</name>
</gene>
<sequence>MSSLRSWDQRAKNALRLSLVTLEKSAATLISWFSSRNGSWDRAFEWTCHACSCRRKHAMIGRGPPEDVDGEGGPCELFEIRVVVRRSNRTWGRMLLTRIALFYAVRDMGWEPGQSPSVGSGQVHSSASCTADPSIYIGVQNNGGGVWGMYGATPSC</sequence>
<comment type="caution">
    <text evidence="1">The sequence shown here is derived from an EMBL/GenBank/DDBJ whole genome shotgun (WGS) entry which is preliminary data.</text>
</comment>
<keyword evidence="2" id="KW-1185">Reference proteome</keyword>
<evidence type="ECO:0000313" key="2">
    <source>
        <dbReference type="Proteomes" id="UP001066276"/>
    </source>
</evidence>
<evidence type="ECO:0000313" key="1">
    <source>
        <dbReference type="EMBL" id="KAJ1112789.1"/>
    </source>
</evidence>
<dbReference type="EMBL" id="JANPWB010000012">
    <property type="protein sequence ID" value="KAJ1112789.1"/>
    <property type="molecule type" value="Genomic_DNA"/>
</dbReference>
<reference evidence="1" key="1">
    <citation type="journal article" date="2022" name="bioRxiv">
        <title>Sequencing and chromosome-scale assembly of the giantPleurodeles waltlgenome.</title>
        <authorList>
            <person name="Brown T."/>
            <person name="Elewa A."/>
            <person name="Iarovenko S."/>
            <person name="Subramanian E."/>
            <person name="Araus A.J."/>
            <person name="Petzold A."/>
            <person name="Susuki M."/>
            <person name="Suzuki K.-i.T."/>
            <person name="Hayashi T."/>
            <person name="Toyoda A."/>
            <person name="Oliveira C."/>
            <person name="Osipova E."/>
            <person name="Leigh N.D."/>
            <person name="Simon A."/>
            <person name="Yun M.H."/>
        </authorList>
    </citation>
    <scope>NUCLEOTIDE SEQUENCE</scope>
    <source>
        <strain evidence="1">20211129_DDA</strain>
        <tissue evidence="1">Liver</tissue>
    </source>
</reference>